<feature type="domain" description="HPt" evidence="2">
    <location>
        <begin position="13"/>
        <end position="106"/>
    </location>
</feature>
<dbReference type="InterPro" id="IPR036641">
    <property type="entry name" value="HPT_dom_sf"/>
</dbReference>
<dbReference type="GO" id="GO:0004672">
    <property type="term" value="F:protein kinase activity"/>
    <property type="evidence" value="ECO:0007669"/>
    <property type="project" value="UniProtKB-ARBA"/>
</dbReference>
<dbReference type="EMBL" id="DTKJ01000016">
    <property type="protein sequence ID" value="HGZ11039.1"/>
    <property type="molecule type" value="Genomic_DNA"/>
</dbReference>
<dbReference type="AlphaFoldDB" id="A0A7C5ELH7"/>
<feature type="modified residue" description="Phosphohistidine" evidence="1">
    <location>
        <position position="52"/>
    </location>
</feature>
<dbReference type="GO" id="GO:0000160">
    <property type="term" value="P:phosphorelay signal transduction system"/>
    <property type="evidence" value="ECO:0007669"/>
    <property type="project" value="InterPro"/>
</dbReference>
<proteinExistence type="predicted"/>
<dbReference type="Gene3D" id="1.20.120.160">
    <property type="entry name" value="HPT domain"/>
    <property type="match status" value="1"/>
</dbReference>
<evidence type="ECO:0000256" key="1">
    <source>
        <dbReference type="PROSITE-ProRule" id="PRU00110"/>
    </source>
</evidence>
<sequence length="109" mass="11775">MDIEAMARELGLERDEFLEILALFLEAGWQDLTALETEFRRGAFEAAAAAAHSLKGAALNLGLQDIASQARQLEQAAKNASLEGVAGRLTSLGEQLRHLGRLAEIQQST</sequence>
<dbReference type="Pfam" id="PF01627">
    <property type="entry name" value="Hpt"/>
    <property type="match status" value="1"/>
</dbReference>
<comment type="caution">
    <text evidence="3">The sequence shown here is derived from an EMBL/GenBank/DDBJ whole genome shotgun (WGS) entry which is preliminary data.</text>
</comment>
<dbReference type="InterPro" id="IPR008207">
    <property type="entry name" value="Sig_transdc_His_kin_Hpt_dom"/>
</dbReference>
<reference evidence="3" key="1">
    <citation type="journal article" date="2020" name="mSystems">
        <title>Genome- and Community-Level Interaction Insights into Carbon Utilization and Element Cycling Functions of Hydrothermarchaeota in Hydrothermal Sediment.</title>
        <authorList>
            <person name="Zhou Z."/>
            <person name="Liu Y."/>
            <person name="Xu W."/>
            <person name="Pan J."/>
            <person name="Luo Z.H."/>
            <person name="Li M."/>
        </authorList>
    </citation>
    <scope>NUCLEOTIDE SEQUENCE [LARGE SCALE GENOMIC DNA]</scope>
    <source>
        <strain evidence="3">SpSt-853</strain>
    </source>
</reference>
<keyword evidence="1" id="KW-0597">Phosphoprotein</keyword>
<dbReference type="SUPFAM" id="SSF47226">
    <property type="entry name" value="Histidine-containing phosphotransfer domain, HPT domain"/>
    <property type="match status" value="1"/>
</dbReference>
<dbReference type="PROSITE" id="PS50894">
    <property type="entry name" value="HPT"/>
    <property type="match status" value="1"/>
</dbReference>
<accession>A0A7C5ELH7</accession>
<evidence type="ECO:0000259" key="2">
    <source>
        <dbReference type="PROSITE" id="PS50894"/>
    </source>
</evidence>
<gene>
    <name evidence="3" type="ORF">ENW48_02320</name>
</gene>
<evidence type="ECO:0000313" key="3">
    <source>
        <dbReference type="EMBL" id="HGZ11039.1"/>
    </source>
</evidence>
<name>A0A7C5ELH7_9BACT</name>
<organism evidence="3">
    <name type="scientific">Desulfobacca acetoxidans</name>
    <dbReference type="NCBI Taxonomy" id="60893"/>
    <lineage>
        <taxon>Bacteria</taxon>
        <taxon>Pseudomonadati</taxon>
        <taxon>Thermodesulfobacteriota</taxon>
        <taxon>Desulfobaccia</taxon>
        <taxon>Desulfobaccales</taxon>
        <taxon>Desulfobaccaceae</taxon>
        <taxon>Desulfobacca</taxon>
    </lineage>
</organism>
<protein>
    <submittedName>
        <fullName evidence="3">Hpt domain-containing protein</fullName>
    </submittedName>
</protein>